<reference evidence="2" key="1">
    <citation type="journal article" date="2023" name="Mol. Ecol. Resour.">
        <title>Chromosome-level genome assembly of a triploid poplar Populus alba 'Berolinensis'.</title>
        <authorList>
            <person name="Chen S."/>
            <person name="Yu Y."/>
            <person name="Wang X."/>
            <person name="Wang S."/>
            <person name="Zhang T."/>
            <person name="Zhou Y."/>
            <person name="He R."/>
            <person name="Meng N."/>
            <person name="Wang Y."/>
            <person name="Liu W."/>
            <person name="Liu Z."/>
            <person name="Liu J."/>
            <person name="Guo Q."/>
            <person name="Huang H."/>
            <person name="Sederoff R.R."/>
            <person name="Wang G."/>
            <person name="Qu G."/>
            <person name="Chen S."/>
        </authorList>
    </citation>
    <scope>NUCLEOTIDE SEQUENCE</scope>
    <source>
        <strain evidence="2">SC-2020</strain>
    </source>
</reference>
<proteinExistence type="predicted"/>
<evidence type="ECO:0000313" key="2">
    <source>
        <dbReference type="EMBL" id="KAJ6951458.1"/>
    </source>
</evidence>
<gene>
    <name evidence="2" type="ORF">NC653_040780</name>
</gene>
<feature type="region of interest" description="Disordered" evidence="1">
    <location>
        <begin position="123"/>
        <end position="170"/>
    </location>
</feature>
<name>A0AAD6PP69_9ROSI</name>
<dbReference type="EMBL" id="JAQIZT010000019">
    <property type="protein sequence ID" value="KAJ6951458.1"/>
    <property type="molecule type" value="Genomic_DNA"/>
</dbReference>
<keyword evidence="3" id="KW-1185">Reference proteome</keyword>
<sequence length="218" mass="24625">MHCLVGGLCDEMAATVKVILKWRDDDVCDSNSSGGPAVVLSVKDKKWRREAVKWDPCGSHGMNKICWKPRSRVLAHVASLSPETVSLVHPLLDDQDLLTKRKRSSIVRRKKWNPTSTLKISKPRSAIISSRPNSKTSGLVRQTLSSEPNRHRGGEPDQRTANGGRQKRRRSVFMEMAFRQSNRRARKQQWHTSQRASIPITVEPPPSLACFVEPIDRC</sequence>
<comment type="caution">
    <text evidence="2">The sequence shown here is derived from an EMBL/GenBank/DDBJ whole genome shotgun (WGS) entry which is preliminary data.</text>
</comment>
<feature type="compositionally biased region" description="Polar residues" evidence="1">
    <location>
        <begin position="127"/>
        <end position="147"/>
    </location>
</feature>
<feature type="compositionally biased region" description="Basic and acidic residues" evidence="1">
    <location>
        <begin position="148"/>
        <end position="158"/>
    </location>
</feature>
<evidence type="ECO:0000256" key="1">
    <source>
        <dbReference type="SAM" id="MobiDB-lite"/>
    </source>
</evidence>
<accession>A0AAD6PP69</accession>
<organism evidence="2 3">
    <name type="scientific">Populus alba x Populus x berolinensis</name>
    <dbReference type="NCBI Taxonomy" id="444605"/>
    <lineage>
        <taxon>Eukaryota</taxon>
        <taxon>Viridiplantae</taxon>
        <taxon>Streptophyta</taxon>
        <taxon>Embryophyta</taxon>
        <taxon>Tracheophyta</taxon>
        <taxon>Spermatophyta</taxon>
        <taxon>Magnoliopsida</taxon>
        <taxon>eudicotyledons</taxon>
        <taxon>Gunneridae</taxon>
        <taxon>Pentapetalae</taxon>
        <taxon>rosids</taxon>
        <taxon>fabids</taxon>
        <taxon>Malpighiales</taxon>
        <taxon>Salicaceae</taxon>
        <taxon>Saliceae</taxon>
        <taxon>Populus</taxon>
    </lineage>
</organism>
<dbReference type="AlphaFoldDB" id="A0AAD6PP69"/>
<evidence type="ECO:0000313" key="3">
    <source>
        <dbReference type="Proteomes" id="UP001164929"/>
    </source>
</evidence>
<dbReference type="Proteomes" id="UP001164929">
    <property type="component" value="Chromosome 19"/>
</dbReference>
<protein>
    <submittedName>
        <fullName evidence="2">Uncharacterized protein</fullName>
    </submittedName>
</protein>